<reference evidence="3" key="1">
    <citation type="journal article" date="2019" name="Int. J. Syst. Evol. Microbiol.">
        <title>The Global Catalogue of Microorganisms (GCM) 10K type strain sequencing project: providing services to taxonomists for standard genome sequencing and annotation.</title>
        <authorList>
            <consortium name="The Broad Institute Genomics Platform"/>
            <consortium name="The Broad Institute Genome Sequencing Center for Infectious Disease"/>
            <person name="Wu L."/>
            <person name="Ma J."/>
        </authorList>
    </citation>
    <scope>NUCLEOTIDE SEQUENCE [LARGE SCALE GENOMIC DNA]</scope>
    <source>
        <strain evidence="3">CCM 7427</strain>
    </source>
</reference>
<dbReference type="InterPro" id="IPR010385">
    <property type="entry name" value="DUF982"/>
</dbReference>
<dbReference type="Proteomes" id="UP001597521">
    <property type="component" value="Unassembled WGS sequence"/>
</dbReference>
<evidence type="ECO:0000313" key="3">
    <source>
        <dbReference type="Proteomes" id="UP001597521"/>
    </source>
</evidence>
<evidence type="ECO:0000256" key="1">
    <source>
        <dbReference type="SAM" id="MobiDB-lite"/>
    </source>
</evidence>
<feature type="region of interest" description="Disordered" evidence="1">
    <location>
        <begin position="37"/>
        <end position="58"/>
    </location>
</feature>
<dbReference type="Gene3D" id="6.10.250.730">
    <property type="match status" value="1"/>
</dbReference>
<keyword evidence="3" id="KW-1185">Reference proteome</keyword>
<sequence>MDALSYMERLWRGDRTREFRRAYAICQSALHNLASAEVARGGRRSRTSRPVGPTSAHRHCPAFSARVVRAAPTAAALGA</sequence>
<dbReference type="Pfam" id="PF06169">
    <property type="entry name" value="DUF982"/>
    <property type="match status" value="1"/>
</dbReference>
<accession>A0ABW5QHQ5</accession>
<organism evidence="2 3">
    <name type="scientific">Devosia albogilva</name>
    <dbReference type="NCBI Taxonomy" id="429726"/>
    <lineage>
        <taxon>Bacteria</taxon>
        <taxon>Pseudomonadati</taxon>
        <taxon>Pseudomonadota</taxon>
        <taxon>Alphaproteobacteria</taxon>
        <taxon>Hyphomicrobiales</taxon>
        <taxon>Devosiaceae</taxon>
        <taxon>Devosia</taxon>
    </lineage>
</organism>
<dbReference type="RefSeq" id="WP_386832186.1">
    <property type="nucleotide sequence ID" value="NZ_JBHUNP010000001.1"/>
</dbReference>
<comment type="caution">
    <text evidence="2">The sequence shown here is derived from an EMBL/GenBank/DDBJ whole genome shotgun (WGS) entry which is preliminary data.</text>
</comment>
<proteinExistence type="predicted"/>
<gene>
    <name evidence="2" type="ORF">ACFSX5_04980</name>
</gene>
<protein>
    <submittedName>
        <fullName evidence="2">DUF982 domain-containing protein</fullName>
    </submittedName>
</protein>
<name>A0ABW5QHQ5_9HYPH</name>
<evidence type="ECO:0000313" key="2">
    <source>
        <dbReference type="EMBL" id="MFD2647150.1"/>
    </source>
</evidence>
<dbReference type="EMBL" id="JBHUNP010000001">
    <property type="protein sequence ID" value="MFD2647150.1"/>
    <property type="molecule type" value="Genomic_DNA"/>
</dbReference>